<sequence>MIVERRETRPLALVVLSPVIAVAVALALAGVLIALAGAPILDAFRAIAVGAFGSRLAATETLLRACPLILTGLAVAVAFRARLWNIGAEGQLYLGALAVVTLGFSNPLGLPGPLLAVLLLVAGALAGALLLLGPLALRLRFGVDEVVTTLLLNFVVVLLVSMMVEGPLKDPLAFGWPRSVPVLADAQLPKIVERSRLHLGLVIAVGAAILVHLVQSRFVFGLEAKAAGLSPRAAAFAGVPIGRTLVKVALLSGGLAGLAGAVEVMGNRGYVSTDLSPGFGYFGIVVAMLANLQPLGAVIAALFAAAMFVGSDAMGRQLGVPSFIADVTVALCLLTMLLALFFSSYRLRRG</sequence>
<protein>
    <submittedName>
        <fullName evidence="1">ABC transporter permease</fullName>
    </submittedName>
</protein>
<name>A0ACD4NKW3_9HYPH</name>
<dbReference type="Proteomes" id="UP001163223">
    <property type="component" value="Chromosome"/>
</dbReference>
<proteinExistence type="predicted"/>
<reference evidence="1" key="1">
    <citation type="submission" date="2022-11" db="EMBL/GenBank/DDBJ databases">
        <title>beta-Carotene-producing bacterium, Jeongeuplla avenae sp. nov., alleviates the salt stress of Arabidopsis seedlings.</title>
        <authorList>
            <person name="Jiang L."/>
            <person name="Lee J."/>
        </authorList>
    </citation>
    <scope>NUCLEOTIDE SEQUENCE</scope>
    <source>
        <strain evidence="1">DY_R2A_6</strain>
    </source>
</reference>
<evidence type="ECO:0000313" key="1">
    <source>
        <dbReference type="EMBL" id="WAJ27446.1"/>
    </source>
</evidence>
<accession>A0ACD4NKW3</accession>
<keyword evidence="2" id="KW-1185">Reference proteome</keyword>
<dbReference type="EMBL" id="CP113520">
    <property type="protein sequence ID" value="WAJ27446.1"/>
    <property type="molecule type" value="Genomic_DNA"/>
</dbReference>
<organism evidence="1 2">
    <name type="scientific">Antarcticirhabdus aurantiaca</name>
    <dbReference type="NCBI Taxonomy" id="2606717"/>
    <lineage>
        <taxon>Bacteria</taxon>
        <taxon>Pseudomonadati</taxon>
        <taxon>Pseudomonadota</taxon>
        <taxon>Alphaproteobacteria</taxon>
        <taxon>Hyphomicrobiales</taxon>
        <taxon>Aurantimonadaceae</taxon>
        <taxon>Antarcticirhabdus</taxon>
    </lineage>
</organism>
<gene>
    <name evidence="1" type="ORF">OXU80_21765</name>
</gene>
<evidence type="ECO:0000313" key="2">
    <source>
        <dbReference type="Proteomes" id="UP001163223"/>
    </source>
</evidence>